<sequence>MKSLQHDGSSEATNNLYALACGPDNHVESYPGCIVNGVLYNIVVRSKTTSTARLKVEDDDSAQKVEVNGARKVEVNDGASSTPIGFKKKVNPYLIFELLCIEGESLALYLYTLIAWLREGLVFLKKGWSGVFSGLGGFGDAVVLSFG</sequence>
<accession>A0AA39S4W0</accession>
<name>A0AA39S4W0_ACESA</name>
<dbReference type="Proteomes" id="UP001168877">
    <property type="component" value="Unassembled WGS sequence"/>
</dbReference>
<evidence type="ECO:0000313" key="2">
    <source>
        <dbReference type="Proteomes" id="UP001168877"/>
    </source>
</evidence>
<comment type="caution">
    <text evidence="1">The sequence shown here is derived from an EMBL/GenBank/DDBJ whole genome shotgun (WGS) entry which is preliminary data.</text>
</comment>
<organism evidence="1 2">
    <name type="scientific">Acer saccharum</name>
    <name type="common">Sugar maple</name>
    <dbReference type="NCBI Taxonomy" id="4024"/>
    <lineage>
        <taxon>Eukaryota</taxon>
        <taxon>Viridiplantae</taxon>
        <taxon>Streptophyta</taxon>
        <taxon>Embryophyta</taxon>
        <taxon>Tracheophyta</taxon>
        <taxon>Spermatophyta</taxon>
        <taxon>Magnoliopsida</taxon>
        <taxon>eudicotyledons</taxon>
        <taxon>Gunneridae</taxon>
        <taxon>Pentapetalae</taxon>
        <taxon>rosids</taxon>
        <taxon>malvids</taxon>
        <taxon>Sapindales</taxon>
        <taxon>Sapindaceae</taxon>
        <taxon>Hippocastanoideae</taxon>
        <taxon>Acereae</taxon>
        <taxon>Acer</taxon>
    </lineage>
</organism>
<dbReference type="EMBL" id="JAUESC010000383">
    <property type="protein sequence ID" value="KAK0585201.1"/>
    <property type="molecule type" value="Genomic_DNA"/>
</dbReference>
<reference evidence="1" key="1">
    <citation type="journal article" date="2022" name="Plant J.">
        <title>Strategies of tolerance reflected in two North American maple genomes.</title>
        <authorList>
            <person name="McEvoy S.L."/>
            <person name="Sezen U.U."/>
            <person name="Trouern-Trend A."/>
            <person name="McMahon S.M."/>
            <person name="Schaberg P.G."/>
            <person name="Yang J."/>
            <person name="Wegrzyn J.L."/>
            <person name="Swenson N.G."/>
        </authorList>
    </citation>
    <scope>NUCLEOTIDE SEQUENCE</scope>
    <source>
        <strain evidence="1">NS2018</strain>
    </source>
</reference>
<proteinExistence type="predicted"/>
<reference evidence="1" key="2">
    <citation type="submission" date="2023-06" db="EMBL/GenBank/DDBJ databases">
        <authorList>
            <person name="Swenson N.G."/>
            <person name="Wegrzyn J.L."/>
            <person name="Mcevoy S.L."/>
        </authorList>
    </citation>
    <scope>NUCLEOTIDE SEQUENCE</scope>
    <source>
        <strain evidence="1">NS2018</strain>
        <tissue evidence="1">Leaf</tissue>
    </source>
</reference>
<gene>
    <name evidence="1" type="ORF">LWI29_024582</name>
</gene>
<keyword evidence="2" id="KW-1185">Reference proteome</keyword>
<evidence type="ECO:0000313" key="1">
    <source>
        <dbReference type="EMBL" id="KAK0585201.1"/>
    </source>
</evidence>
<dbReference type="AlphaFoldDB" id="A0AA39S4W0"/>
<protein>
    <submittedName>
        <fullName evidence="1">Uncharacterized protein</fullName>
    </submittedName>
</protein>